<proteinExistence type="predicted"/>
<sequence length="286" mass="32409">MECIARPEAADLRRSRHETKRHQLVVSGPEFWGSGRYRQGAWHRRGRCQFLLRLGARPGACPGRWRALRRRTARETAGRHRQFLLPVRQRAGRTQPVTRSQQRQCRRSREGVCLHQGCRGDSVFILPGLINPGQSRKQAIANSAEALKPLVEASQRSGIGLSIEPHVHGVLESVDAVHELVSKVPGLRITLDLAHFTALGYRQDEIETLVPHAGHVHLRQARQGALQAKMEQGTINFPSLFSALRDVGYDDWLSIEVVHQAYMDTLYDDVLTETVKMRDAFRAWSR</sequence>
<reference evidence="2 3" key="2">
    <citation type="submission" date="2020-03" db="EMBL/GenBank/DDBJ databases">
        <title>Devosia chinhatensis sp. nov., isolated from a hexachlorocyclohexane (HCH) dump site in India.</title>
        <authorList>
            <person name="Kumar M."/>
            <person name="Lal R."/>
        </authorList>
    </citation>
    <scope>NUCLEOTIDE SEQUENCE [LARGE SCALE GENOMIC DNA]</scope>
    <source>
        <strain evidence="2 3">H239</strain>
    </source>
</reference>
<dbReference type="Proteomes" id="UP000474802">
    <property type="component" value="Unassembled WGS sequence"/>
</dbReference>
<comment type="caution">
    <text evidence="2">The sequence shown here is derived from an EMBL/GenBank/DDBJ whole genome shotgun (WGS) entry which is preliminary data.</text>
</comment>
<keyword evidence="2" id="KW-0413">Isomerase</keyword>
<reference evidence="2 3" key="1">
    <citation type="submission" date="2020-02" db="EMBL/GenBank/DDBJ databases">
        <authorList>
            <person name="Khan S.A."/>
            <person name="Jeon C.O."/>
            <person name="Chun B.H."/>
        </authorList>
    </citation>
    <scope>NUCLEOTIDE SEQUENCE [LARGE SCALE GENOMIC DNA]</scope>
    <source>
        <strain evidence="2 3">H239</strain>
    </source>
</reference>
<dbReference type="Gene3D" id="3.20.20.150">
    <property type="entry name" value="Divalent-metal-dependent TIM barrel enzymes"/>
    <property type="match status" value="1"/>
</dbReference>
<feature type="domain" description="Xylose isomerase-like TIM barrel" evidence="1">
    <location>
        <begin position="122"/>
        <end position="259"/>
    </location>
</feature>
<dbReference type="AlphaFoldDB" id="A0A6M1SG86"/>
<dbReference type="PANTHER" id="PTHR12110:SF53">
    <property type="entry name" value="BLR5974 PROTEIN"/>
    <property type="match status" value="1"/>
</dbReference>
<dbReference type="GO" id="GO:0016853">
    <property type="term" value="F:isomerase activity"/>
    <property type="evidence" value="ECO:0007669"/>
    <property type="project" value="UniProtKB-KW"/>
</dbReference>
<dbReference type="PANTHER" id="PTHR12110">
    <property type="entry name" value="HYDROXYPYRUVATE ISOMERASE"/>
    <property type="match status" value="1"/>
</dbReference>
<organism evidence="2 3">
    <name type="scientific">Devosia aurantiaca</name>
    <dbReference type="NCBI Taxonomy" id="2714858"/>
    <lineage>
        <taxon>Bacteria</taxon>
        <taxon>Pseudomonadati</taxon>
        <taxon>Pseudomonadota</taxon>
        <taxon>Alphaproteobacteria</taxon>
        <taxon>Hyphomicrobiales</taxon>
        <taxon>Devosiaceae</taxon>
        <taxon>Devosia</taxon>
    </lineage>
</organism>
<dbReference type="SUPFAM" id="SSF51658">
    <property type="entry name" value="Xylose isomerase-like"/>
    <property type="match status" value="1"/>
</dbReference>
<dbReference type="EMBL" id="JAALFG010000003">
    <property type="protein sequence ID" value="NGP18859.1"/>
    <property type="molecule type" value="Genomic_DNA"/>
</dbReference>
<dbReference type="Pfam" id="PF01261">
    <property type="entry name" value="AP_endonuc_2"/>
    <property type="match status" value="1"/>
</dbReference>
<dbReference type="InterPro" id="IPR013022">
    <property type="entry name" value="Xyl_isomerase-like_TIM-brl"/>
</dbReference>
<dbReference type="InterPro" id="IPR050312">
    <property type="entry name" value="IolE/XylAMocC-like"/>
</dbReference>
<dbReference type="InterPro" id="IPR036237">
    <property type="entry name" value="Xyl_isomerase-like_sf"/>
</dbReference>
<evidence type="ECO:0000313" key="2">
    <source>
        <dbReference type="EMBL" id="NGP18859.1"/>
    </source>
</evidence>
<keyword evidence="3" id="KW-1185">Reference proteome</keyword>
<evidence type="ECO:0000313" key="3">
    <source>
        <dbReference type="Proteomes" id="UP000474802"/>
    </source>
</evidence>
<gene>
    <name evidence="2" type="ORF">G5575_15415</name>
</gene>
<accession>A0A6M1SG86</accession>
<protein>
    <submittedName>
        <fullName evidence="2">Sugar phosphate isomerase/epimerase</fullName>
    </submittedName>
</protein>
<evidence type="ECO:0000259" key="1">
    <source>
        <dbReference type="Pfam" id="PF01261"/>
    </source>
</evidence>
<name>A0A6M1SG86_9HYPH</name>